<dbReference type="Pfam" id="PF05343">
    <property type="entry name" value="Peptidase_M42"/>
    <property type="match status" value="1"/>
</dbReference>
<evidence type="ECO:0000256" key="2">
    <source>
        <dbReference type="ARBA" id="ARBA00022438"/>
    </source>
</evidence>
<dbReference type="InterPro" id="IPR008007">
    <property type="entry name" value="Peptidase_M42"/>
</dbReference>
<dbReference type="Gene3D" id="3.40.630.10">
    <property type="entry name" value="Zn peptidases"/>
    <property type="match status" value="1"/>
</dbReference>
<dbReference type="Proteomes" id="UP001519307">
    <property type="component" value="Unassembled WGS sequence"/>
</dbReference>
<evidence type="ECO:0000313" key="8">
    <source>
        <dbReference type="Proteomes" id="UP001519307"/>
    </source>
</evidence>
<evidence type="ECO:0000256" key="3">
    <source>
        <dbReference type="ARBA" id="ARBA00022670"/>
    </source>
</evidence>
<dbReference type="EC" id="3.2.1.4" evidence="7"/>
<accession>A0ABS4KZB1</accession>
<comment type="similarity">
    <text evidence="1 6">Belongs to the peptidase M42 family.</text>
</comment>
<dbReference type="InterPro" id="IPR051464">
    <property type="entry name" value="Peptidase_M42_aminopept"/>
</dbReference>
<evidence type="ECO:0000256" key="6">
    <source>
        <dbReference type="PIRNR" id="PIRNR001123"/>
    </source>
</evidence>
<keyword evidence="4" id="KW-0479">Metal-binding</keyword>
<proteinExistence type="inferred from homology"/>
<dbReference type="PIRSF" id="PIRSF001123">
    <property type="entry name" value="PepA_GA"/>
    <property type="match status" value="1"/>
</dbReference>
<comment type="caution">
    <text evidence="7">The sequence shown here is derived from an EMBL/GenBank/DDBJ whole genome shotgun (WGS) entry which is preliminary data.</text>
</comment>
<dbReference type="PANTHER" id="PTHR32481">
    <property type="entry name" value="AMINOPEPTIDASE"/>
    <property type="match status" value="1"/>
</dbReference>
<gene>
    <name evidence="7" type="ORF">J2Z42_002912</name>
</gene>
<evidence type="ECO:0000256" key="1">
    <source>
        <dbReference type="ARBA" id="ARBA00006272"/>
    </source>
</evidence>
<dbReference type="SUPFAM" id="SSF101821">
    <property type="entry name" value="Aminopeptidase/glucanase lid domain"/>
    <property type="match status" value="1"/>
</dbReference>
<dbReference type="InterPro" id="IPR023367">
    <property type="entry name" value="Peptidase_M42_dom2"/>
</dbReference>
<keyword evidence="7" id="KW-0326">Glycosidase</keyword>
<dbReference type="RefSeq" id="WP_209703410.1">
    <property type="nucleotide sequence ID" value="NZ_JAGGLM010000038.1"/>
</dbReference>
<dbReference type="GO" id="GO:0008810">
    <property type="term" value="F:cellulase activity"/>
    <property type="evidence" value="ECO:0007669"/>
    <property type="project" value="UniProtKB-EC"/>
</dbReference>
<evidence type="ECO:0000256" key="5">
    <source>
        <dbReference type="ARBA" id="ARBA00022801"/>
    </source>
</evidence>
<sequence>MLLEKLCNSSAPSGYEGDTRNLIKDELKKMDIDFCIDKMGNVLAKKENNQTLKIMIAAHMDEVGLIITSYNSDGTLKFSVLGNIDKSSLPCKVVLIGKNKIKGVIGLKPIHLQSKEDRNRSVSLDDLCIDIGAESEKQARKVVDLGDFVVFNIAFEKFSDNMVKSKALNDRIGCAVLLEILKENYDCDLYVSFNVQENIGERGAFGSVYNVKPDIFILVDTICSDNLIDMNYASDCLEIEKGIIIPFKAGISIFDRETVKYIRNVAEKENIQYQKIAGTKCDGQSIAAEVTGQGTKAAAVLIPCRYMNSAVSMCNLDDYYNVIKLLRKYLESF</sequence>
<dbReference type="Gene3D" id="2.40.30.40">
    <property type="entry name" value="Peptidase M42, domain 2"/>
    <property type="match status" value="1"/>
</dbReference>
<keyword evidence="8" id="KW-1185">Reference proteome</keyword>
<reference evidence="7 8" key="1">
    <citation type="submission" date="2021-03" db="EMBL/GenBank/DDBJ databases">
        <title>Genomic Encyclopedia of Type Strains, Phase IV (KMG-IV): sequencing the most valuable type-strain genomes for metagenomic binning, comparative biology and taxonomic classification.</title>
        <authorList>
            <person name="Goeker M."/>
        </authorList>
    </citation>
    <scope>NUCLEOTIDE SEQUENCE [LARGE SCALE GENOMIC DNA]</scope>
    <source>
        <strain evidence="7 8">DSM 28783</strain>
    </source>
</reference>
<evidence type="ECO:0000256" key="4">
    <source>
        <dbReference type="ARBA" id="ARBA00022723"/>
    </source>
</evidence>
<organism evidence="7 8">
    <name type="scientific">Clostridium algifaecis</name>
    <dbReference type="NCBI Taxonomy" id="1472040"/>
    <lineage>
        <taxon>Bacteria</taxon>
        <taxon>Bacillati</taxon>
        <taxon>Bacillota</taxon>
        <taxon>Clostridia</taxon>
        <taxon>Eubacteriales</taxon>
        <taxon>Clostridiaceae</taxon>
        <taxon>Clostridium</taxon>
    </lineage>
</organism>
<dbReference type="EMBL" id="JAGGLM010000038">
    <property type="protein sequence ID" value="MBP2034179.1"/>
    <property type="molecule type" value="Genomic_DNA"/>
</dbReference>
<evidence type="ECO:0000313" key="7">
    <source>
        <dbReference type="EMBL" id="MBP2034179.1"/>
    </source>
</evidence>
<dbReference type="PANTHER" id="PTHR32481:SF0">
    <property type="entry name" value="AMINOPEPTIDASE YPDE-RELATED"/>
    <property type="match status" value="1"/>
</dbReference>
<name>A0ABS4KZB1_9CLOT</name>
<keyword evidence="5 7" id="KW-0378">Hydrolase</keyword>
<keyword evidence="2" id="KW-0031">Aminopeptidase</keyword>
<dbReference type="SUPFAM" id="SSF53187">
    <property type="entry name" value="Zn-dependent exopeptidases"/>
    <property type="match status" value="1"/>
</dbReference>
<protein>
    <submittedName>
        <fullName evidence="7">Endoglucanase</fullName>
        <ecNumber evidence="7">3.2.1.4</ecNumber>
    </submittedName>
</protein>
<keyword evidence="3" id="KW-0645">Protease</keyword>